<dbReference type="EMBL" id="CAJOBB010016122">
    <property type="protein sequence ID" value="CAF4324613.1"/>
    <property type="molecule type" value="Genomic_DNA"/>
</dbReference>
<feature type="non-terminal residue" evidence="2">
    <location>
        <position position="286"/>
    </location>
</feature>
<accession>A0A820JFA3</accession>
<gene>
    <name evidence="2" type="ORF">KXQ929_LOCUS46819</name>
</gene>
<dbReference type="PROSITE" id="PS50878">
    <property type="entry name" value="RT_POL"/>
    <property type="match status" value="1"/>
</dbReference>
<dbReference type="AlphaFoldDB" id="A0A820JFA3"/>
<evidence type="ECO:0000259" key="1">
    <source>
        <dbReference type="PROSITE" id="PS50878"/>
    </source>
</evidence>
<dbReference type="PANTHER" id="PTHR21301">
    <property type="entry name" value="REVERSE TRANSCRIPTASE"/>
    <property type="match status" value="1"/>
</dbReference>
<feature type="non-terminal residue" evidence="2">
    <location>
        <position position="1"/>
    </location>
</feature>
<organism evidence="2 3">
    <name type="scientific">Adineta steineri</name>
    <dbReference type="NCBI Taxonomy" id="433720"/>
    <lineage>
        <taxon>Eukaryota</taxon>
        <taxon>Metazoa</taxon>
        <taxon>Spiralia</taxon>
        <taxon>Gnathifera</taxon>
        <taxon>Rotifera</taxon>
        <taxon>Eurotatoria</taxon>
        <taxon>Bdelloidea</taxon>
        <taxon>Adinetida</taxon>
        <taxon>Adinetidae</taxon>
        <taxon>Adineta</taxon>
    </lineage>
</organism>
<dbReference type="PANTHER" id="PTHR21301:SF10">
    <property type="entry name" value="REVERSE TRANSCRIPTASE DOMAIN-CONTAINING PROTEIN"/>
    <property type="match status" value="1"/>
</dbReference>
<dbReference type="Proteomes" id="UP000663868">
    <property type="component" value="Unassembled WGS sequence"/>
</dbReference>
<name>A0A820JFA3_9BILA</name>
<comment type="caution">
    <text evidence="2">The sequence shown here is derived from an EMBL/GenBank/DDBJ whole genome shotgun (WGS) entry which is preliminary data.</text>
</comment>
<evidence type="ECO:0000313" key="2">
    <source>
        <dbReference type="EMBL" id="CAF4324613.1"/>
    </source>
</evidence>
<sequence>TAAYTCLGANDPTADLIDRTNKYLLDLRLAHWITQKQYEQLSIKSNEVKLAHLYYLPKAHKPGTPLRPIISGLKHPTIKISRFLDKMLRPLFDRLACDTTITSGSELIKKLYSWSKNNLRQDTLLCTLDVIDLYTVIPQTDGILAIRRMLDYLNVKQVDGLKTETIIRLGRFVMQNNYFQYNNQFYHQVRGGAMGSPLTLTMANCYMYFFEQKIVKQIQNSGDLYVRYIDDIFISINWPQQHLTKQINRWNEFDINIKLSAQMGSAINFLDLDIAINDNQLHTKVY</sequence>
<protein>
    <recommendedName>
        <fullName evidence="1">Reverse transcriptase domain-containing protein</fullName>
    </recommendedName>
</protein>
<evidence type="ECO:0000313" key="3">
    <source>
        <dbReference type="Proteomes" id="UP000663868"/>
    </source>
</evidence>
<proteinExistence type="predicted"/>
<dbReference type="InterPro" id="IPR000477">
    <property type="entry name" value="RT_dom"/>
</dbReference>
<reference evidence="2" key="1">
    <citation type="submission" date="2021-02" db="EMBL/GenBank/DDBJ databases">
        <authorList>
            <person name="Nowell W R."/>
        </authorList>
    </citation>
    <scope>NUCLEOTIDE SEQUENCE</scope>
</reference>
<feature type="domain" description="Reverse transcriptase" evidence="1">
    <location>
        <begin position="37"/>
        <end position="286"/>
    </location>
</feature>